<dbReference type="Proteomes" id="UP000325713">
    <property type="component" value="Chromosome"/>
</dbReference>
<keyword evidence="8" id="KW-0808">Transferase</keyword>
<organism evidence="8 9">
    <name type="scientific">Neisseria zalophi</name>
    <dbReference type="NCBI Taxonomy" id="640030"/>
    <lineage>
        <taxon>Bacteria</taxon>
        <taxon>Pseudomonadati</taxon>
        <taxon>Pseudomonadota</taxon>
        <taxon>Betaproteobacteria</taxon>
        <taxon>Neisseriales</taxon>
        <taxon>Neisseriaceae</taxon>
        <taxon>Neisseria</taxon>
    </lineage>
</organism>
<dbReference type="InterPro" id="IPR015422">
    <property type="entry name" value="PyrdxlP-dep_Trfase_small"/>
</dbReference>
<keyword evidence="5" id="KW-0238">DNA-binding</keyword>
<dbReference type="KEGG" id="nzl:D0T92_08890"/>
<dbReference type="CDD" id="cd07377">
    <property type="entry name" value="WHTH_GntR"/>
    <property type="match status" value="1"/>
</dbReference>
<dbReference type="InterPro" id="IPR000524">
    <property type="entry name" value="Tscrpt_reg_HTH_GntR"/>
</dbReference>
<dbReference type="Gene3D" id="1.10.10.10">
    <property type="entry name" value="Winged helix-like DNA-binding domain superfamily/Winged helix DNA-binding domain"/>
    <property type="match status" value="1"/>
</dbReference>
<evidence type="ECO:0000256" key="6">
    <source>
        <dbReference type="ARBA" id="ARBA00023163"/>
    </source>
</evidence>
<evidence type="ECO:0000313" key="8">
    <source>
        <dbReference type="EMBL" id="QEY27209.1"/>
    </source>
</evidence>
<dbReference type="SUPFAM" id="SSF46785">
    <property type="entry name" value="Winged helix' DNA-binding domain"/>
    <property type="match status" value="1"/>
</dbReference>
<dbReference type="GO" id="GO:0030170">
    <property type="term" value="F:pyridoxal phosphate binding"/>
    <property type="evidence" value="ECO:0007669"/>
    <property type="project" value="InterPro"/>
</dbReference>
<dbReference type="InterPro" id="IPR036390">
    <property type="entry name" value="WH_DNA-bd_sf"/>
</dbReference>
<dbReference type="Pfam" id="PF00392">
    <property type="entry name" value="GntR"/>
    <property type="match status" value="1"/>
</dbReference>
<accession>A0A5J6PWT4</accession>
<evidence type="ECO:0000256" key="5">
    <source>
        <dbReference type="ARBA" id="ARBA00023125"/>
    </source>
</evidence>
<keyword evidence="4" id="KW-0805">Transcription regulation</keyword>
<sequence>MVELKPKGSTAVNIAQSISSLIREEVWPAGHRLPTVRHLASELGVNPNTVSAAYKQLRDAGIIATDGRRGSFVPEKTEILHTESAIPQGLTDLASGNVDKRLLPELLPDLLDGYHLAADVGNHGDNPELMAFIRNWLAENIGIRDKDVMLLSGSLDIIERALNQRCMPGDRVLVETPCWLPLLALLENLRLEAVPVEMDEDGAIIASQVDFSRIAAAVLTARAHSPTGICYSKTRWQAWQRTLSPHNTLLIVDDHWGPLSRHPFHGMDGFQNEWIYSTSTSKFLGTDARIAIATGNGNTLKAMKKRFSLGPRWISKLLQHITLKLWRQLGSDGLNAISESYQARRDHLINCLLQHGIHIPGKHGEGQHIWLPVRNESQAVQFLAARGWAVQSGASFNLTKQPAVRITIGNLDFEDCAVLADDIAYTLNAVGKTFY</sequence>
<dbReference type="OrthoDB" id="5450856at2"/>
<dbReference type="Gene3D" id="3.90.1150.10">
    <property type="entry name" value="Aspartate Aminotransferase, domain 1"/>
    <property type="match status" value="1"/>
</dbReference>
<dbReference type="GO" id="GO:0003700">
    <property type="term" value="F:DNA-binding transcription factor activity"/>
    <property type="evidence" value="ECO:0007669"/>
    <property type="project" value="InterPro"/>
</dbReference>
<feature type="domain" description="HTH gntR-type" evidence="7">
    <location>
        <begin position="8"/>
        <end position="76"/>
    </location>
</feature>
<evidence type="ECO:0000259" key="7">
    <source>
        <dbReference type="PROSITE" id="PS50949"/>
    </source>
</evidence>
<reference evidence="8 9" key="1">
    <citation type="submission" date="2018-08" db="EMBL/GenBank/DDBJ databases">
        <title>Neisseria zalophi ATCC BAA-2455 complete genome.</title>
        <authorList>
            <person name="Veseli I.A."/>
            <person name="Buttler R."/>
            <person name="Mascarenhas dos Santos A.C."/>
            <person name="Pombert J.-F."/>
        </authorList>
    </citation>
    <scope>NUCLEOTIDE SEQUENCE [LARGE SCALE GENOMIC DNA]</scope>
    <source>
        <strain evidence="8 9">ATCC BAA-2455</strain>
    </source>
</reference>
<evidence type="ECO:0000256" key="3">
    <source>
        <dbReference type="ARBA" id="ARBA00022898"/>
    </source>
</evidence>
<gene>
    <name evidence="8" type="ORF">D0T92_08890</name>
</gene>
<dbReference type="Gene3D" id="3.40.640.10">
    <property type="entry name" value="Type I PLP-dependent aspartate aminotransferase-like (Major domain)"/>
    <property type="match status" value="1"/>
</dbReference>
<dbReference type="InterPro" id="IPR015421">
    <property type="entry name" value="PyrdxlP-dep_Trfase_major"/>
</dbReference>
<dbReference type="PANTHER" id="PTHR46577">
    <property type="entry name" value="HTH-TYPE TRANSCRIPTIONAL REGULATORY PROTEIN GABR"/>
    <property type="match status" value="1"/>
</dbReference>
<dbReference type="PROSITE" id="PS50949">
    <property type="entry name" value="HTH_GNTR"/>
    <property type="match status" value="1"/>
</dbReference>
<keyword evidence="8" id="KW-0032">Aminotransferase</keyword>
<keyword evidence="9" id="KW-1185">Reference proteome</keyword>
<protein>
    <recommendedName>
        <fullName evidence="2">Putative 8-amino-7-oxononanoate synthase</fullName>
    </recommendedName>
</protein>
<dbReference type="GO" id="GO:0003677">
    <property type="term" value="F:DNA binding"/>
    <property type="evidence" value="ECO:0007669"/>
    <property type="project" value="UniProtKB-KW"/>
</dbReference>
<name>A0A5J6PWT4_9NEIS</name>
<proteinExistence type="inferred from homology"/>
<evidence type="ECO:0000256" key="2">
    <source>
        <dbReference type="ARBA" id="ARBA00021531"/>
    </source>
</evidence>
<dbReference type="InterPro" id="IPR015424">
    <property type="entry name" value="PyrdxlP-dep_Trfase"/>
</dbReference>
<dbReference type="CDD" id="cd00609">
    <property type="entry name" value="AAT_like"/>
    <property type="match status" value="1"/>
</dbReference>
<dbReference type="Pfam" id="PF00155">
    <property type="entry name" value="Aminotran_1_2"/>
    <property type="match status" value="1"/>
</dbReference>
<dbReference type="AlphaFoldDB" id="A0A5J6PWT4"/>
<dbReference type="InterPro" id="IPR004839">
    <property type="entry name" value="Aminotransferase_I/II_large"/>
</dbReference>
<dbReference type="SUPFAM" id="SSF53383">
    <property type="entry name" value="PLP-dependent transferases"/>
    <property type="match status" value="1"/>
</dbReference>
<dbReference type="InterPro" id="IPR051446">
    <property type="entry name" value="HTH_trans_reg/aminotransferase"/>
</dbReference>
<evidence type="ECO:0000256" key="1">
    <source>
        <dbReference type="ARBA" id="ARBA00005384"/>
    </source>
</evidence>
<keyword evidence="6" id="KW-0804">Transcription</keyword>
<comment type="similarity">
    <text evidence="1">In the C-terminal section; belongs to the class-I pyridoxal-phosphate-dependent aminotransferase family.</text>
</comment>
<dbReference type="EMBL" id="CP031700">
    <property type="protein sequence ID" value="QEY27209.1"/>
    <property type="molecule type" value="Genomic_DNA"/>
</dbReference>
<dbReference type="PANTHER" id="PTHR46577:SF1">
    <property type="entry name" value="HTH-TYPE TRANSCRIPTIONAL REGULATORY PROTEIN GABR"/>
    <property type="match status" value="1"/>
</dbReference>
<dbReference type="SMART" id="SM00345">
    <property type="entry name" value="HTH_GNTR"/>
    <property type="match status" value="1"/>
</dbReference>
<evidence type="ECO:0000313" key="9">
    <source>
        <dbReference type="Proteomes" id="UP000325713"/>
    </source>
</evidence>
<keyword evidence="3" id="KW-0663">Pyridoxal phosphate</keyword>
<dbReference type="GO" id="GO:0008483">
    <property type="term" value="F:transaminase activity"/>
    <property type="evidence" value="ECO:0007669"/>
    <property type="project" value="UniProtKB-KW"/>
</dbReference>
<evidence type="ECO:0000256" key="4">
    <source>
        <dbReference type="ARBA" id="ARBA00023015"/>
    </source>
</evidence>
<dbReference type="InterPro" id="IPR036388">
    <property type="entry name" value="WH-like_DNA-bd_sf"/>
</dbReference>